<proteinExistence type="predicted"/>
<evidence type="ECO:0000313" key="3">
    <source>
        <dbReference type="Proteomes" id="UP000632377"/>
    </source>
</evidence>
<keyword evidence="1" id="KW-0472">Membrane</keyword>
<evidence type="ECO:0008006" key="4">
    <source>
        <dbReference type="Google" id="ProtNLM"/>
    </source>
</evidence>
<protein>
    <recommendedName>
        <fullName evidence="4">ABC-2 family transporter protein</fullName>
    </recommendedName>
</protein>
<feature type="transmembrane region" description="Helical" evidence="1">
    <location>
        <begin position="21"/>
        <end position="39"/>
    </location>
</feature>
<feature type="transmembrane region" description="Helical" evidence="1">
    <location>
        <begin position="210"/>
        <end position="232"/>
    </location>
</feature>
<feature type="transmembrane region" description="Helical" evidence="1">
    <location>
        <begin position="51"/>
        <end position="70"/>
    </location>
</feature>
<name>A0ABS1TFY9_9CLOT</name>
<sequence>MSKIKANMYLSYKNASFLPMAGLLATITLLIIITFSVFSSGSSFKGSSGSVTYVGLITFIMFLYSVLDSITAPKASINYSLRMGSTRKEYFLGSLAYYIVISLVFSLINTILFALENVIFNYLGINQLNNFSSIFEKLTLLSAMKLTISIFLIFLTTFAVVTMFSQLAYFIGEYGWFIIIASFIIIFAIVLPALGIPVSLMFPEAIRTNWLSMSVVNLIIAVICFTTSYFIIRRTQLR</sequence>
<reference evidence="2 3" key="1">
    <citation type="submission" date="2021-01" db="EMBL/GenBank/DDBJ databases">
        <title>Genome public.</title>
        <authorList>
            <person name="Liu C."/>
            <person name="Sun Q."/>
        </authorList>
    </citation>
    <scope>NUCLEOTIDE SEQUENCE [LARGE SCALE GENOMIC DNA]</scope>
    <source>
        <strain evidence="2 3">YIM B02515</strain>
    </source>
</reference>
<organism evidence="2 3">
    <name type="scientific">Clostridium rhizosphaerae</name>
    <dbReference type="NCBI Taxonomy" id="2803861"/>
    <lineage>
        <taxon>Bacteria</taxon>
        <taxon>Bacillati</taxon>
        <taxon>Bacillota</taxon>
        <taxon>Clostridia</taxon>
        <taxon>Eubacteriales</taxon>
        <taxon>Clostridiaceae</taxon>
        <taxon>Clostridium</taxon>
    </lineage>
</organism>
<dbReference type="RefSeq" id="WP_202751017.1">
    <property type="nucleotide sequence ID" value="NZ_JAESWC010000018.1"/>
</dbReference>
<feature type="transmembrane region" description="Helical" evidence="1">
    <location>
        <begin position="176"/>
        <end position="198"/>
    </location>
</feature>
<dbReference type="EMBL" id="JAESWC010000018">
    <property type="protein sequence ID" value="MBL4938294.1"/>
    <property type="molecule type" value="Genomic_DNA"/>
</dbReference>
<evidence type="ECO:0000256" key="1">
    <source>
        <dbReference type="SAM" id="Phobius"/>
    </source>
</evidence>
<accession>A0ABS1TFY9</accession>
<gene>
    <name evidence="2" type="ORF">JK636_21510</name>
</gene>
<dbReference type="Proteomes" id="UP000632377">
    <property type="component" value="Unassembled WGS sequence"/>
</dbReference>
<keyword evidence="1" id="KW-1133">Transmembrane helix</keyword>
<feature type="transmembrane region" description="Helical" evidence="1">
    <location>
        <begin position="143"/>
        <end position="164"/>
    </location>
</feature>
<feature type="transmembrane region" description="Helical" evidence="1">
    <location>
        <begin position="90"/>
        <end position="123"/>
    </location>
</feature>
<keyword evidence="3" id="KW-1185">Reference proteome</keyword>
<comment type="caution">
    <text evidence="2">The sequence shown here is derived from an EMBL/GenBank/DDBJ whole genome shotgun (WGS) entry which is preliminary data.</text>
</comment>
<keyword evidence="1" id="KW-0812">Transmembrane</keyword>
<evidence type="ECO:0000313" key="2">
    <source>
        <dbReference type="EMBL" id="MBL4938294.1"/>
    </source>
</evidence>